<accession>E1K2N6</accession>
<dbReference type="InterPro" id="IPR003726">
    <property type="entry name" value="HCY_dom"/>
</dbReference>
<evidence type="ECO:0000256" key="5">
    <source>
        <dbReference type="ARBA" id="ARBA00022679"/>
    </source>
</evidence>
<dbReference type="Gene3D" id="3.20.20.220">
    <property type="match status" value="1"/>
</dbReference>
<dbReference type="InterPro" id="IPR036589">
    <property type="entry name" value="HCY_dom_sf"/>
</dbReference>
<feature type="region of interest" description="Disordered" evidence="9">
    <location>
        <begin position="293"/>
        <end position="314"/>
    </location>
</feature>
<gene>
    <name evidence="11" type="ORF">DesfrDRAFT_4136</name>
</gene>
<protein>
    <submittedName>
        <fullName evidence="11">Homocysteine S-methyltransferase</fullName>
    </submittedName>
</protein>
<dbReference type="InterPro" id="IPR029041">
    <property type="entry name" value="FAD-linked_oxidoreductase-like"/>
</dbReference>
<keyword evidence="6" id="KW-0274">FAD</keyword>
<dbReference type="UniPathway" id="UPA00193"/>
<dbReference type="GO" id="GO:0035999">
    <property type="term" value="P:tetrahydrofolate interconversion"/>
    <property type="evidence" value="ECO:0007669"/>
    <property type="project" value="UniProtKB-UniPathway"/>
</dbReference>
<evidence type="ECO:0000259" key="10">
    <source>
        <dbReference type="PROSITE" id="PS50970"/>
    </source>
</evidence>
<dbReference type="NCBIfam" id="NF006396">
    <property type="entry name" value="PRK08645.1"/>
    <property type="match status" value="1"/>
</dbReference>
<dbReference type="eggNOG" id="COG0685">
    <property type="taxonomic scope" value="Bacteria"/>
</dbReference>
<evidence type="ECO:0000256" key="1">
    <source>
        <dbReference type="ARBA" id="ARBA00001974"/>
    </source>
</evidence>
<evidence type="ECO:0000256" key="7">
    <source>
        <dbReference type="ARBA" id="ARBA00023002"/>
    </source>
</evidence>
<dbReference type="SUPFAM" id="SSF51730">
    <property type="entry name" value="FAD-linked oxidoreductase"/>
    <property type="match status" value="1"/>
</dbReference>
<reference evidence="11 12" key="1">
    <citation type="submission" date="2010-08" db="EMBL/GenBank/DDBJ databases">
        <title>The draft genome of Desulfovibrio fructosovorans JJ.</title>
        <authorList>
            <consortium name="US DOE Joint Genome Institute (JGI-PGF)"/>
            <person name="Lucas S."/>
            <person name="Copeland A."/>
            <person name="Lapidus A."/>
            <person name="Cheng J.-F."/>
            <person name="Bruce D."/>
            <person name="Goodwin L."/>
            <person name="Pitluck S."/>
            <person name="Land M.L."/>
            <person name="Hauser L."/>
            <person name="Chang Y.-J."/>
            <person name="Jeffries C."/>
            <person name="Wall J.D."/>
            <person name="Stahl D.A."/>
            <person name="Arkin A.P."/>
            <person name="Dehal P."/>
            <person name="Stolyar S.M."/>
            <person name="Hazen T.C."/>
            <person name="Woyke T.J."/>
        </authorList>
    </citation>
    <scope>NUCLEOTIDE SEQUENCE [LARGE SCALE GENOMIC DNA]</scope>
    <source>
        <strain evidence="11 12">JJ</strain>
    </source>
</reference>
<feature type="binding site" evidence="8">
    <location>
        <position position="205"/>
    </location>
    <ligand>
        <name>Zn(2+)</name>
        <dbReference type="ChEBI" id="CHEBI:29105"/>
    </ligand>
</feature>
<dbReference type="PANTHER" id="PTHR11103">
    <property type="entry name" value="SLR1189 PROTEIN"/>
    <property type="match status" value="1"/>
</dbReference>
<keyword evidence="4" id="KW-0285">Flavoprotein</keyword>
<name>E1K2N6_SOLFR</name>
<comment type="cofactor">
    <cofactor evidence="1">
        <name>FAD</name>
        <dbReference type="ChEBI" id="CHEBI:57692"/>
    </cofactor>
</comment>
<dbReference type="RefSeq" id="WP_005997217.1">
    <property type="nucleotide sequence ID" value="NZ_AECZ01000066.1"/>
</dbReference>
<keyword evidence="5 8" id="KW-0808">Transferase</keyword>
<evidence type="ECO:0000256" key="6">
    <source>
        <dbReference type="ARBA" id="ARBA00022827"/>
    </source>
</evidence>
<comment type="caution">
    <text evidence="11">The sequence shown here is derived from an EMBL/GenBank/DDBJ whole genome shotgun (WGS) entry which is preliminary data.</text>
</comment>
<evidence type="ECO:0000256" key="3">
    <source>
        <dbReference type="ARBA" id="ARBA00022603"/>
    </source>
</evidence>
<keyword evidence="8" id="KW-0862">Zinc</keyword>
<dbReference type="Gene3D" id="3.20.20.330">
    <property type="entry name" value="Homocysteine-binding-like domain"/>
    <property type="match status" value="1"/>
</dbReference>
<evidence type="ECO:0000313" key="12">
    <source>
        <dbReference type="Proteomes" id="UP000006250"/>
    </source>
</evidence>
<dbReference type="Pfam" id="PF02219">
    <property type="entry name" value="MTHFR"/>
    <property type="match status" value="1"/>
</dbReference>
<keyword evidence="8" id="KW-0479">Metal-binding</keyword>
<evidence type="ECO:0000313" key="11">
    <source>
        <dbReference type="EMBL" id="EFL49125.1"/>
    </source>
</evidence>
<sequence length="610" mass="65172">MRHDLLTTLAKRPVLADGAMGTQLLARGAAPTACLDALNLDAPEMVRSIHLDYLAAGAEVIETNTFGANRKKLERFELADKVLEINRQGAALARACAGDDAWVAGAMGPLGRMREEAPDPAEIAALYAEQARALAEGGADLLLLETFFDFELLRLALHAAKSATSLPVAAQFVFGGTGLSLSGHTMAECLRLLRREGADIVGLNCGSGPQGALDILRAAGPLEGPLSVFPNAGFPERRGDRLVYPSSPEYFASVLVQCADHGARLLGGCCGTGPEHIRALGQALAHRAGTAPRQAAVAPGPDTAATGRQPGKPRPCFLDRVGKGPLFLVELDPPKHLDVSGTLEGAASLASGGADAITIAENPLASPRLSNIALANLIRARTDVEVIVHLTGRDRNLIGMQSTIMGLACLGLENVLAITGDPPSSGGEERLSGVYDVRSYELIGMLDCFNKGQDPQGRDMRLRTNFRIGAAFNPNTRNMAMQVRRMRRKAELGAAYFLTQPVYSREKVDAILEETRDFPCPIFLGIMPLASLRNAEFLHNEFPGISIPEDVRDRLRAAGDGEAREGLEIAWELMAYALPHFAGIYLIPPFNRHAVALELIRRARGDVPAS</sequence>
<organism evidence="11 12">
    <name type="scientific">Solidesulfovibrio fructosivorans JJ]</name>
    <dbReference type="NCBI Taxonomy" id="596151"/>
    <lineage>
        <taxon>Bacteria</taxon>
        <taxon>Pseudomonadati</taxon>
        <taxon>Thermodesulfobacteriota</taxon>
        <taxon>Desulfovibrionia</taxon>
        <taxon>Desulfovibrionales</taxon>
        <taxon>Desulfovibrionaceae</taxon>
        <taxon>Solidesulfovibrio</taxon>
    </lineage>
</organism>
<keyword evidence="12" id="KW-1185">Reference proteome</keyword>
<keyword evidence="3 8" id="KW-0489">Methyltransferase</keyword>
<comment type="cofactor">
    <cofactor evidence="8">
        <name>Zn(2+)</name>
        <dbReference type="ChEBI" id="CHEBI:29105"/>
    </cofactor>
</comment>
<evidence type="ECO:0000256" key="8">
    <source>
        <dbReference type="PROSITE-ProRule" id="PRU00333"/>
    </source>
</evidence>
<dbReference type="eggNOG" id="COG0646">
    <property type="taxonomic scope" value="Bacteria"/>
</dbReference>
<dbReference type="Pfam" id="PF02574">
    <property type="entry name" value="S-methyl_trans"/>
    <property type="match status" value="1"/>
</dbReference>
<keyword evidence="7" id="KW-0560">Oxidoreductase</keyword>
<feature type="binding site" evidence="8">
    <location>
        <position position="269"/>
    </location>
    <ligand>
        <name>Zn(2+)</name>
        <dbReference type="ChEBI" id="CHEBI:29105"/>
    </ligand>
</feature>
<dbReference type="GO" id="GO:0008168">
    <property type="term" value="F:methyltransferase activity"/>
    <property type="evidence" value="ECO:0007669"/>
    <property type="project" value="UniProtKB-UniRule"/>
</dbReference>
<comment type="pathway">
    <text evidence="2">One-carbon metabolism; tetrahydrofolate interconversion.</text>
</comment>
<dbReference type="CDD" id="cd00537">
    <property type="entry name" value="MTHFR"/>
    <property type="match status" value="1"/>
</dbReference>
<evidence type="ECO:0000256" key="4">
    <source>
        <dbReference type="ARBA" id="ARBA00022630"/>
    </source>
</evidence>
<dbReference type="OrthoDB" id="9803687at2"/>
<dbReference type="STRING" id="596151.DesfrDRAFT_4136"/>
<dbReference type="GO" id="GO:0004489">
    <property type="term" value="F:methylenetetrahydrofolate reductase [NAD(P)H] activity"/>
    <property type="evidence" value="ECO:0007669"/>
    <property type="project" value="InterPro"/>
</dbReference>
<dbReference type="GO" id="GO:0032259">
    <property type="term" value="P:methylation"/>
    <property type="evidence" value="ECO:0007669"/>
    <property type="project" value="UniProtKB-KW"/>
</dbReference>
<dbReference type="AlphaFoldDB" id="E1K2N6"/>
<dbReference type="GO" id="GO:0046872">
    <property type="term" value="F:metal ion binding"/>
    <property type="evidence" value="ECO:0007669"/>
    <property type="project" value="UniProtKB-KW"/>
</dbReference>
<proteinExistence type="predicted"/>
<dbReference type="InterPro" id="IPR003171">
    <property type="entry name" value="Mehydrof_redctse-like"/>
</dbReference>
<dbReference type="EMBL" id="AECZ01000066">
    <property type="protein sequence ID" value="EFL49125.1"/>
    <property type="molecule type" value="Genomic_DNA"/>
</dbReference>
<evidence type="ECO:0000256" key="9">
    <source>
        <dbReference type="SAM" id="MobiDB-lite"/>
    </source>
</evidence>
<dbReference type="GO" id="GO:0006555">
    <property type="term" value="P:methionine metabolic process"/>
    <property type="evidence" value="ECO:0007669"/>
    <property type="project" value="InterPro"/>
</dbReference>
<dbReference type="SUPFAM" id="SSF82282">
    <property type="entry name" value="Homocysteine S-methyltransferase"/>
    <property type="match status" value="1"/>
</dbReference>
<dbReference type="PROSITE" id="PS50970">
    <property type="entry name" value="HCY"/>
    <property type="match status" value="1"/>
</dbReference>
<feature type="binding site" evidence="8">
    <location>
        <position position="270"/>
    </location>
    <ligand>
        <name>Zn(2+)</name>
        <dbReference type="ChEBI" id="CHEBI:29105"/>
    </ligand>
</feature>
<dbReference type="Proteomes" id="UP000006250">
    <property type="component" value="Unassembled WGS sequence"/>
</dbReference>
<evidence type="ECO:0000256" key="2">
    <source>
        <dbReference type="ARBA" id="ARBA00004777"/>
    </source>
</evidence>
<feature type="domain" description="Hcy-binding" evidence="10">
    <location>
        <begin position="2"/>
        <end position="284"/>
    </location>
</feature>
<dbReference type="PANTHER" id="PTHR11103:SF18">
    <property type="entry name" value="SLR1189 PROTEIN"/>
    <property type="match status" value="1"/>
</dbReference>